<dbReference type="CDD" id="cd06587">
    <property type="entry name" value="VOC"/>
    <property type="match status" value="1"/>
</dbReference>
<dbReference type="InterPro" id="IPR004360">
    <property type="entry name" value="Glyas_Fos-R_dOase_dom"/>
</dbReference>
<accession>A0AA97F9Q2</accession>
<dbReference type="EMBL" id="CP043875">
    <property type="protein sequence ID" value="WOF15415.1"/>
    <property type="molecule type" value="Genomic_DNA"/>
</dbReference>
<sequence>MLSDMVIVPTLPAVDLARAREFYEKKLGLKVSKSGSEDIFFECGKDSILYIYKHGATKADHTAAGFVVTDIEAEMKSLREKRYCFR</sequence>
<evidence type="ECO:0000313" key="2">
    <source>
        <dbReference type="EMBL" id="WOF15415.1"/>
    </source>
</evidence>
<dbReference type="Gene3D" id="3.10.180.10">
    <property type="entry name" value="2,3-Dihydroxybiphenyl 1,2-Dioxygenase, domain 1"/>
    <property type="match status" value="1"/>
</dbReference>
<feature type="domain" description="Glyoxalase/fosfomycin resistance/dioxygenase" evidence="1">
    <location>
        <begin position="11"/>
        <end position="82"/>
    </location>
</feature>
<dbReference type="SUPFAM" id="SSF54593">
    <property type="entry name" value="Glyoxalase/Bleomycin resistance protein/Dihydroxybiphenyl dioxygenase"/>
    <property type="match status" value="1"/>
</dbReference>
<dbReference type="InterPro" id="IPR029068">
    <property type="entry name" value="Glyas_Bleomycin-R_OHBP_Dase"/>
</dbReference>
<dbReference type="GeneID" id="85228765"/>
<gene>
    <name evidence="2" type="ORF">F1737_01305</name>
</gene>
<reference evidence="2 3" key="1">
    <citation type="submission" date="2019-09" db="EMBL/GenBank/DDBJ databases">
        <title>The complete genome of Methanoplanus sp. FWC-SCC4.</title>
        <authorList>
            <person name="Chen S.-C."/>
            <person name="Zhou Y.-Z."/>
            <person name="Lai M.-C."/>
        </authorList>
    </citation>
    <scope>NUCLEOTIDE SEQUENCE [LARGE SCALE GENOMIC DNA]</scope>
    <source>
        <strain evidence="2 3">FWC-SCC4</strain>
    </source>
</reference>
<keyword evidence="3" id="KW-1185">Reference proteome</keyword>
<name>A0AA97F9Q2_9EURY</name>
<organism evidence="2 3">
    <name type="scientific">Methanochimaera problematica</name>
    <dbReference type="NCBI Taxonomy" id="2609417"/>
    <lineage>
        <taxon>Archaea</taxon>
        <taxon>Methanobacteriati</taxon>
        <taxon>Methanobacteriota</taxon>
        <taxon>Stenosarchaea group</taxon>
        <taxon>Methanomicrobia</taxon>
        <taxon>Methanomicrobiales</taxon>
        <taxon>Methanomicrobiaceae</taxon>
        <taxon>Methanochimaera</taxon>
    </lineage>
</organism>
<dbReference type="KEGG" id="mefw:F1737_01305"/>
<dbReference type="RefSeq" id="WP_317136987.1">
    <property type="nucleotide sequence ID" value="NZ_CP043875.1"/>
</dbReference>
<dbReference type="Proteomes" id="UP001301797">
    <property type="component" value="Chromosome"/>
</dbReference>
<protein>
    <submittedName>
        <fullName evidence="2">VOC family protein</fullName>
    </submittedName>
</protein>
<proteinExistence type="predicted"/>
<dbReference type="AlphaFoldDB" id="A0AA97F9Q2"/>
<dbReference type="Pfam" id="PF00903">
    <property type="entry name" value="Glyoxalase"/>
    <property type="match status" value="1"/>
</dbReference>
<evidence type="ECO:0000259" key="1">
    <source>
        <dbReference type="Pfam" id="PF00903"/>
    </source>
</evidence>
<evidence type="ECO:0000313" key="3">
    <source>
        <dbReference type="Proteomes" id="UP001301797"/>
    </source>
</evidence>